<dbReference type="Proteomes" id="UP000824107">
    <property type="component" value="Unassembled WGS sequence"/>
</dbReference>
<accession>A0A9D1SBJ3</accession>
<reference evidence="2" key="1">
    <citation type="submission" date="2020-10" db="EMBL/GenBank/DDBJ databases">
        <authorList>
            <person name="Gilroy R."/>
        </authorList>
    </citation>
    <scope>NUCLEOTIDE SEQUENCE</scope>
    <source>
        <strain evidence="2">ChiW3-316</strain>
    </source>
</reference>
<sequence>DKLVLADMNEESANMLALQTRQQLGVNSLSLASQAAQAVLKLF</sequence>
<dbReference type="EMBL" id="DVNC01000057">
    <property type="protein sequence ID" value="HIU54066.1"/>
    <property type="molecule type" value="Genomic_DNA"/>
</dbReference>
<name>A0A9D1SBJ3_9PROT</name>
<feature type="domain" description="Flagellin C-terminal" evidence="1">
    <location>
        <begin position="6"/>
        <end position="43"/>
    </location>
</feature>
<protein>
    <submittedName>
        <fullName evidence="2">Flagellin</fullName>
    </submittedName>
</protein>
<dbReference type="InterPro" id="IPR046358">
    <property type="entry name" value="Flagellin_C"/>
</dbReference>
<comment type="caution">
    <text evidence="2">The sequence shown here is derived from an EMBL/GenBank/DDBJ whole genome shotgun (WGS) entry which is preliminary data.</text>
</comment>
<evidence type="ECO:0000313" key="2">
    <source>
        <dbReference type="EMBL" id="HIU54066.1"/>
    </source>
</evidence>
<dbReference type="Pfam" id="PF00700">
    <property type="entry name" value="Flagellin_C"/>
    <property type="match status" value="1"/>
</dbReference>
<dbReference type="Gene3D" id="1.20.1330.10">
    <property type="entry name" value="f41 fragment of flagellin, N-terminal domain"/>
    <property type="match status" value="1"/>
</dbReference>
<evidence type="ECO:0000259" key="1">
    <source>
        <dbReference type="Pfam" id="PF00700"/>
    </source>
</evidence>
<keyword evidence="2" id="KW-0966">Cell projection</keyword>
<evidence type="ECO:0000313" key="3">
    <source>
        <dbReference type="Proteomes" id="UP000824107"/>
    </source>
</evidence>
<dbReference type="SUPFAM" id="SSF64518">
    <property type="entry name" value="Phase 1 flagellin"/>
    <property type="match status" value="1"/>
</dbReference>
<feature type="non-terminal residue" evidence="2">
    <location>
        <position position="1"/>
    </location>
</feature>
<proteinExistence type="predicted"/>
<keyword evidence="2" id="KW-0969">Cilium</keyword>
<dbReference type="AlphaFoldDB" id="A0A9D1SBJ3"/>
<organism evidence="2 3">
    <name type="scientific">Candidatus Scatocola faecipullorum</name>
    <dbReference type="NCBI Taxonomy" id="2840917"/>
    <lineage>
        <taxon>Bacteria</taxon>
        <taxon>Pseudomonadati</taxon>
        <taxon>Pseudomonadota</taxon>
        <taxon>Alphaproteobacteria</taxon>
        <taxon>Rhodospirillales</taxon>
        <taxon>Rhodospirillaceae</taxon>
        <taxon>Rhodospirillaceae incertae sedis</taxon>
        <taxon>Candidatus Scatocola</taxon>
    </lineage>
</organism>
<gene>
    <name evidence="2" type="ORF">IAD20_08320</name>
</gene>
<keyword evidence="2" id="KW-0282">Flagellum</keyword>
<reference evidence="2" key="2">
    <citation type="journal article" date="2021" name="PeerJ">
        <title>Extensive microbial diversity within the chicken gut microbiome revealed by metagenomics and culture.</title>
        <authorList>
            <person name="Gilroy R."/>
            <person name="Ravi A."/>
            <person name="Getino M."/>
            <person name="Pursley I."/>
            <person name="Horton D.L."/>
            <person name="Alikhan N.F."/>
            <person name="Baker D."/>
            <person name="Gharbi K."/>
            <person name="Hall N."/>
            <person name="Watson M."/>
            <person name="Adriaenssens E.M."/>
            <person name="Foster-Nyarko E."/>
            <person name="Jarju S."/>
            <person name="Secka A."/>
            <person name="Antonio M."/>
            <person name="Oren A."/>
            <person name="Chaudhuri R.R."/>
            <person name="La Ragione R."/>
            <person name="Hildebrand F."/>
            <person name="Pallen M.J."/>
        </authorList>
    </citation>
    <scope>NUCLEOTIDE SEQUENCE</scope>
    <source>
        <strain evidence="2">ChiW3-316</strain>
    </source>
</reference>